<evidence type="ECO:0000256" key="1">
    <source>
        <dbReference type="SAM" id="MobiDB-lite"/>
    </source>
</evidence>
<evidence type="ECO:0000313" key="2">
    <source>
        <dbReference type="EMBL" id="KAG8201597.1"/>
    </source>
</evidence>
<gene>
    <name evidence="2" type="ORF">JTE90_011263</name>
</gene>
<evidence type="ECO:0000313" key="3">
    <source>
        <dbReference type="Proteomes" id="UP000827092"/>
    </source>
</evidence>
<sequence length="63" mass="6995">MSRRKQAKPRAFKREDVEPLPDESTEELCSVLGNSQKENDLISAAGIESNSTLDSPLFENSVE</sequence>
<dbReference type="AlphaFoldDB" id="A0AAV6VX65"/>
<comment type="caution">
    <text evidence="2">The sequence shown here is derived from an EMBL/GenBank/DDBJ whole genome shotgun (WGS) entry which is preliminary data.</text>
</comment>
<feature type="compositionally biased region" description="Basic residues" evidence="1">
    <location>
        <begin position="1"/>
        <end position="11"/>
    </location>
</feature>
<feature type="region of interest" description="Disordered" evidence="1">
    <location>
        <begin position="42"/>
        <end position="63"/>
    </location>
</feature>
<accession>A0AAV6VX65</accession>
<keyword evidence="3" id="KW-1185">Reference proteome</keyword>
<organism evidence="2 3">
    <name type="scientific">Oedothorax gibbosus</name>
    <dbReference type="NCBI Taxonomy" id="931172"/>
    <lineage>
        <taxon>Eukaryota</taxon>
        <taxon>Metazoa</taxon>
        <taxon>Ecdysozoa</taxon>
        <taxon>Arthropoda</taxon>
        <taxon>Chelicerata</taxon>
        <taxon>Arachnida</taxon>
        <taxon>Araneae</taxon>
        <taxon>Araneomorphae</taxon>
        <taxon>Entelegynae</taxon>
        <taxon>Araneoidea</taxon>
        <taxon>Linyphiidae</taxon>
        <taxon>Erigoninae</taxon>
        <taxon>Oedothorax</taxon>
    </lineage>
</organism>
<protein>
    <submittedName>
        <fullName evidence="2">Uncharacterized protein</fullName>
    </submittedName>
</protein>
<reference evidence="2 3" key="1">
    <citation type="journal article" date="2022" name="Nat. Ecol. Evol.">
        <title>A masculinizing supergene underlies an exaggerated male reproductive morph in a spider.</title>
        <authorList>
            <person name="Hendrickx F."/>
            <person name="De Corte Z."/>
            <person name="Sonet G."/>
            <person name="Van Belleghem S.M."/>
            <person name="Kostlbacher S."/>
            <person name="Vangestel C."/>
        </authorList>
    </citation>
    <scope>NUCLEOTIDE SEQUENCE [LARGE SCALE GENOMIC DNA]</scope>
    <source>
        <strain evidence="2">W744_W776</strain>
    </source>
</reference>
<proteinExistence type="predicted"/>
<feature type="non-terminal residue" evidence="2">
    <location>
        <position position="63"/>
    </location>
</feature>
<name>A0AAV6VX65_9ARAC</name>
<dbReference type="EMBL" id="JAFNEN010000004">
    <property type="protein sequence ID" value="KAG8201597.1"/>
    <property type="molecule type" value="Genomic_DNA"/>
</dbReference>
<feature type="region of interest" description="Disordered" evidence="1">
    <location>
        <begin position="1"/>
        <end position="26"/>
    </location>
</feature>
<dbReference type="Proteomes" id="UP000827092">
    <property type="component" value="Unassembled WGS sequence"/>
</dbReference>